<sequence>MSKEFEIGLSLIRKVMPELEALLNAQDKLSARKMVNALFHPITASAYQIRVGSGPRKDELLKVLTPLVSQMRELSDLEALKESVRKLLEVLKDIEEELSATQEQKNV</sequence>
<dbReference type="AlphaFoldDB" id="D3DI51"/>
<dbReference type="KEGG" id="hth:HTH_1045"/>
<evidence type="ECO:0008006" key="4">
    <source>
        <dbReference type="Google" id="ProtNLM"/>
    </source>
</evidence>
<dbReference type="RefSeq" id="WP_012963683.1">
    <property type="nucleotide sequence ID" value="NC_013799.1"/>
</dbReference>
<keyword evidence="3" id="KW-1185">Reference proteome</keyword>
<evidence type="ECO:0000313" key="2">
    <source>
        <dbReference type="EMBL" id="BAI69503.1"/>
    </source>
</evidence>
<evidence type="ECO:0000313" key="3">
    <source>
        <dbReference type="Proteomes" id="UP000002574"/>
    </source>
</evidence>
<organism evidence="2 3">
    <name type="scientific">Hydrogenobacter thermophilus (strain DSM 6534 / IAM 12695 / TK-6)</name>
    <dbReference type="NCBI Taxonomy" id="608538"/>
    <lineage>
        <taxon>Bacteria</taxon>
        <taxon>Pseudomonadati</taxon>
        <taxon>Aquificota</taxon>
        <taxon>Aquificia</taxon>
        <taxon>Aquificales</taxon>
        <taxon>Aquificaceae</taxon>
        <taxon>Hydrogenobacter</taxon>
    </lineage>
</organism>
<dbReference type="Proteomes" id="UP000002574">
    <property type="component" value="Chromosome"/>
</dbReference>
<dbReference type="OrthoDB" id="15484at2"/>
<dbReference type="KEGG" id="hte:Hydth_1039"/>
<name>D3DI51_HYDTT</name>
<dbReference type="EMBL" id="AP011112">
    <property type="protein sequence ID" value="BAI69503.1"/>
    <property type="molecule type" value="Genomic_DNA"/>
</dbReference>
<dbReference type="STRING" id="608538.HTH_1045"/>
<evidence type="ECO:0000256" key="1">
    <source>
        <dbReference type="SAM" id="Coils"/>
    </source>
</evidence>
<gene>
    <name evidence="2" type="ordered locus">HTH_1045</name>
</gene>
<feature type="coiled-coil region" evidence="1">
    <location>
        <begin position="74"/>
        <end position="104"/>
    </location>
</feature>
<protein>
    <recommendedName>
        <fullName evidence="4">HPt domain-containing protein</fullName>
    </recommendedName>
</protein>
<accession>D3DI51</accession>
<proteinExistence type="predicted"/>
<reference evidence="2 3" key="1">
    <citation type="journal article" date="2010" name="J. Bacteriol.">
        <title>Complete genome sequence of the thermophilic, obligately chemolithoautotrophic hydrogen-oxidizing bacterium Hydrogenobacter thermophilus TK-6.</title>
        <authorList>
            <person name="Arai H."/>
            <person name="Kanbe H."/>
            <person name="Ishii M."/>
            <person name="Igarashi Y."/>
        </authorList>
    </citation>
    <scope>NUCLEOTIDE SEQUENCE [LARGE SCALE GENOMIC DNA]</scope>
    <source>
        <strain evidence="3">DSM 6534 / IAM 12695 / TK-6 [Tokyo]</strain>
    </source>
</reference>
<keyword evidence="1" id="KW-0175">Coiled coil</keyword>